<dbReference type="AlphaFoldDB" id="H2YLM4"/>
<evidence type="ECO:0000313" key="2">
    <source>
        <dbReference type="Ensembl" id="ENSCSAVP00000006226.1"/>
    </source>
</evidence>
<reference evidence="2" key="3">
    <citation type="submission" date="2025-09" db="UniProtKB">
        <authorList>
            <consortium name="Ensembl"/>
        </authorList>
    </citation>
    <scope>IDENTIFICATION</scope>
</reference>
<evidence type="ECO:0000313" key="3">
    <source>
        <dbReference type="Proteomes" id="UP000007875"/>
    </source>
</evidence>
<name>H2YLM4_CIOSA</name>
<dbReference type="OMA" id="KHIGSIW"/>
<reference evidence="2" key="2">
    <citation type="submission" date="2025-08" db="UniProtKB">
        <authorList>
            <consortium name="Ensembl"/>
        </authorList>
    </citation>
    <scope>IDENTIFICATION</scope>
</reference>
<dbReference type="Pfam" id="PF06101">
    <property type="entry name" value="Vps62"/>
    <property type="match status" value="1"/>
</dbReference>
<dbReference type="GeneTree" id="ENSGT00390000001350"/>
<feature type="signal peptide" evidence="1">
    <location>
        <begin position="1"/>
        <end position="22"/>
    </location>
</feature>
<sequence length="264" mass="29478">MQRRTRILAICTNLLFSALAAALASKAVVETMITDINNAKSVYKHIGSIWEPVPPSNDYFILGQSIRATTLRPPDDYQLIVGRSVNGSLIQPLNFDYPWKISPGRLTVWRMDCPEGYVALGAIASQSEKPDVTKYRCVIKEATFPAIPGSVAHSDQSRRHVMRYVGLSAGWQSTFFFVEYLYTSQVQTTFYTLRQLYIAPTPMPSTEAVTTHMNRGDVLTTDGVQNRTNNTNAGHIDLNSKCTVCCDAPADVCYSQITSFRQQY</sequence>
<dbReference type="InterPro" id="IPR009291">
    <property type="entry name" value="Vps62"/>
</dbReference>
<dbReference type="Proteomes" id="UP000007875">
    <property type="component" value="Unassembled WGS sequence"/>
</dbReference>
<dbReference type="Ensembl" id="ENSCSAVT00000006304.1">
    <property type="protein sequence ID" value="ENSCSAVP00000006226.1"/>
    <property type="gene ID" value="ENSCSAVG00000003713.1"/>
</dbReference>
<evidence type="ECO:0000256" key="1">
    <source>
        <dbReference type="SAM" id="SignalP"/>
    </source>
</evidence>
<organism evidence="2 3">
    <name type="scientific">Ciona savignyi</name>
    <name type="common">Pacific transparent sea squirt</name>
    <dbReference type="NCBI Taxonomy" id="51511"/>
    <lineage>
        <taxon>Eukaryota</taxon>
        <taxon>Metazoa</taxon>
        <taxon>Chordata</taxon>
        <taxon>Tunicata</taxon>
        <taxon>Ascidiacea</taxon>
        <taxon>Phlebobranchia</taxon>
        <taxon>Cionidae</taxon>
        <taxon>Ciona</taxon>
    </lineage>
</organism>
<keyword evidence="3" id="KW-1185">Reference proteome</keyword>
<feature type="chain" id="PRO_5003578173" evidence="1">
    <location>
        <begin position="23"/>
        <end position="264"/>
    </location>
</feature>
<proteinExistence type="predicted"/>
<dbReference type="InParanoid" id="H2YLM4"/>
<keyword evidence="1" id="KW-0732">Signal</keyword>
<reference evidence="3" key="1">
    <citation type="submission" date="2003-08" db="EMBL/GenBank/DDBJ databases">
        <authorList>
            <person name="Birren B."/>
            <person name="Nusbaum C."/>
            <person name="Abebe A."/>
            <person name="Abouelleil A."/>
            <person name="Adekoya E."/>
            <person name="Ait-zahra M."/>
            <person name="Allen N."/>
            <person name="Allen T."/>
            <person name="An P."/>
            <person name="Anderson M."/>
            <person name="Anderson S."/>
            <person name="Arachchi H."/>
            <person name="Armbruster J."/>
            <person name="Bachantsang P."/>
            <person name="Baldwin J."/>
            <person name="Barry A."/>
            <person name="Bayul T."/>
            <person name="Blitshsteyn B."/>
            <person name="Bloom T."/>
            <person name="Blye J."/>
            <person name="Boguslavskiy L."/>
            <person name="Borowsky M."/>
            <person name="Boukhgalter B."/>
            <person name="Brunache A."/>
            <person name="Butler J."/>
            <person name="Calixte N."/>
            <person name="Calvo S."/>
            <person name="Camarata J."/>
            <person name="Campo K."/>
            <person name="Chang J."/>
            <person name="Cheshatsang Y."/>
            <person name="Citroen M."/>
            <person name="Collymore A."/>
            <person name="Considine T."/>
            <person name="Cook A."/>
            <person name="Cooke P."/>
            <person name="Corum B."/>
            <person name="Cuomo C."/>
            <person name="David R."/>
            <person name="Dawoe T."/>
            <person name="Degray S."/>
            <person name="Dodge S."/>
            <person name="Dooley K."/>
            <person name="Dorje P."/>
            <person name="Dorjee K."/>
            <person name="Dorris L."/>
            <person name="Duffey N."/>
            <person name="Dupes A."/>
            <person name="Elkins T."/>
            <person name="Engels R."/>
            <person name="Erickson J."/>
            <person name="Farina A."/>
            <person name="Faro S."/>
            <person name="Ferreira P."/>
            <person name="Fischer H."/>
            <person name="Fitzgerald M."/>
            <person name="Foley K."/>
            <person name="Gage D."/>
            <person name="Galagan J."/>
            <person name="Gearin G."/>
            <person name="Gnerre S."/>
            <person name="Gnirke A."/>
            <person name="Goyette A."/>
            <person name="Graham J."/>
            <person name="Grandbois E."/>
            <person name="Gyaltsen K."/>
            <person name="Hafez N."/>
            <person name="Hagopian D."/>
            <person name="Hagos B."/>
            <person name="Hall J."/>
            <person name="Hatcher B."/>
            <person name="Heller A."/>
            <person name="Higgins H."/>
            <person name="Honan T."/>
            <person name="Horn A."/>
            <person name="Houde N."/>
            <person name="Hughes L."/>
            <person name="Hulme W."/>
            <person name="Husby E."/>
            <person name="Iliev I."/>
            <person name="Jaffe D."/>
            <person name="Jones C."/>
            <person name="Kamal M."/>
            <person name="Kamat A."/>
            <person name="Kamvysselis M."/>
            <person name="Karlsson E."/>
            <person name="Kells C."/>
            <person name="Kieu A."/>
            <person name="Kisner P."/>
            <person name="Kodira C."/>
            <person name="Kulbokas E."/>
            <person name="Labutti K."/>
            <person name="Lama D."/>
            <person name="Landers T."/>
            <person name="Leger J."/>
            <person name="Levine S."/>
            <person name="Lewis D."/>
            <person name="Lewis T."/>
            <person name="Lindblad-toh K."/>
            <person name="Liu X."/>
            <person name="Lokyitsang T."/>
            <person name="Lokyitsang Y."/>
            <person name="Lucien O."/>
            <person name="Lui A."/>
            <person name="Ma L.J."/>
            <person name="Mabbitt R."/>
            <person name="Macdonald J."/>
            <person name="Maclean C."/>
            <person name="Major J."/>
            <person name="Manning J."/>
            <person name="Marabella R."/>
            <person name="Maru K."/>
            <person name="Matthews C."/>
            <person name="Mauceli E."/>
            <person name="Mccarthy M."/>
            <person name="Mcdonough S."/>
            <person name="Mcghee T."/>
            <person name="Meldrim J."/>
            <person name="Meneus L."/>
            <person name="Mesirov J."/>
            <person name="Mihalev A."/>
            <person name="Mihova T."/>
            <person name="Mikkelsen T."/>
            <person name="Mlenga V."/>
            <person name="Moru K."/>
            <person name="Mozes J."/>
            <person name="Mulrain L."/>
            <person name="Munson G."/>
            <person name="Naylor J."/>
            <person name="Newes C."/>
            <person name="Nguyen C."/>
            <person name="Nguyen N."/>
            <person name="Nguyen T."/>
            <person name="Nicol R."/>
            <person name="Nielsen C."/>
            <person name="Nizzari M."/>
            <person name="Norbu C."/>
            <person name="Norbu N."/>
            <person name="O'donnell P."/>
            <person name="Okoawo O."/>
            <person name="O'leary S."/>
            <person name="Omotosho B."/>
            <person name="O'neill K."/>
            <person name="Osman S."/>
            <person name="Parker S."/>
            <person name="Perrin D."/>
            <person name="Phunkhang P."/>
            <person name="Piqani B."/>
            <person name="Purcell S."/>
            <person name="Rachupka T."/>
            <person name="Ramasamy U."/>
            <person name="Rameau R."/>
            <person name="Ray V."/>
            <person name="Raymond C."/>
            <person name="Retta R."/>
            <person name="Richardson S."/>
            <person name="Rise C."/>
            <person name="Rodriguez J."/>
            <person name="Rogers J."/>
            <person name="Rogov P."/>
            <person name="Rutman M."/>
            <person name="Schupbach R."/>
            <person name="Seaman C."/>
            <person name="Settipalli S."/>
            <person name="Sharpe T."/>
            <person name="Sheridan J."/>
            <person name="Sherpa N."/>
            <person name="Shi J."/>
            <person name="Smirnov S."/>
            <person name="Smith C."/>
            <person name="Sougnez C."/>
            <person name="Spencer B."/>
            <person name="Stalker J."/>
            <person name="Stange-thomann N."/>
            <person name="Stavropoulos S."/>
            <person name="Stetson K."/>
            <person name="Stone C."/>
            <person name="Stone S."/>
            <person name="Stubbs M."/>
            <person name="Talamas J."/>
            <person name="Tchuinga P."/>
            <person name="Tenzing P."/>
            <person name="Tesfaye S."/>
            <person name="Theodore J."/>
            <person name="Thoulutsang Y."/>
            <person name="Topham K."/>
            <person name="Towey S."/>
            <person name="Tsamla T."/>
            <person name="Tsomo N."/>
            <person name="Vallee D."/>
            <person name="Vassiliev H."/>
            <person name="Venkataraman V."/>
            <person name="Vinson J."/>
            <person name="Vo A."/>
            <person name="Wade C."/>
            <person name="Wang S."/>
            <person name="Wangchuk T."/>
            <person name="Wangdi T."/>
            <person name="Whittaker C."/>
            <person name="Wilkinson J."/>
            <person name="Wu Y."/>
            <person name="Wyman D."/>
            <person name="Yadav S."/>
            <person name="Yang S."/>
            <person name="Yang X."/>
            <person name="Yeager S."/>
            <person name="Yee E."/>
            <person name="Young G."/>
            <person name="Zainoun J."/>
            <person name="Zembeck L."/>
            <person name="Zimmer A."/>
            <person name="Zody M."/>
            <person name="Lander E."/>
        </authorList>
    </citation>
    <scope>NUCLEOTIDE SEQUENCE [LARGE SCALE GENOMIC DNA]</scope>
</reference>
<accession>H2YLM4</accession>
<protein>
    <submittedName>
        <fullName evidence="2">Uncharacterized protein</fullName>
    </submittedName>
</protein>
<dbReference type="HOGENOM" id="CLU_092090_0_0_1"/>